<dbReference type="InterPro" id="IPR013785">
    <property type="entry name" value="Aldolase_TIM"/>
</dbReference>
<evidence type="ECO:0000313" key="4">
    <source>
        <dbReference type="EMBL" id="QAS70087.1"/>
    </source>
</evidence>
<dbReference type="EMBL" id="CP029684">
    <property type="protein sequence ID" value="QAS70087.1"/>
    <property type="molecule type" value="Genomic_DNA"/>
</dbReference>
<name>A0AAJ1RC46_9LACO</name>
<evidence type="ECO:0000313" key="6">
    <source>
        <dbReference type="Proteomes" id="UP001167919"/>
    </source>
</evidence>
<proteinExistence type="predicted"/>
<dbReference type="InterPro" id="IPR017853">
    <property type="entry name" value="GH"/>
</dbReference>
<dbReference type="Proteomes" id="UP000286907">
    <property type="component" value="Chromosome"/>
</dbReference>
<protein>
    <submittedName>
        <fullName evidence="3">DUF871 domain-containing protein</fullName>
    </submittedName>
</protein>
<dbReference type="SUPFAM" id="SSF50891">
    <property type="entry name" value="Cyclophilin-like"/>
    <property type="match status" value="1"/>
</dbReference>
<evidence type="ECO:0000313" key="5">
    <source>
        <dbReference type="Proteomes" id="UP000286907"/>
    </source>
</evidence>
<evidence type="ECO:0000313" key="3">
    <source>
        <dbReference type="EMBL" id="MDN6901055.1"/>
    </source>
</evidence>
<organism evidence="3 6">
    <name type="scientific">Oenococcus sicerae</name>
    <dbReference type="NCBI Taxonomy" id="2203724"/>
    <lineage>
        <taxon>Bacteria</taxon>
        <taxon>Bacillati</taxon>
        <taxon>Bacillota</taxon>
        <taxon>Bacilli</taxon>
        <taxon>Lactobacillales</taxon>
        <taxon>Lactobacillaceae</taxon>
        <taxon>Oenococcus</taxon>
    </lineage>
</organism>
<feature type="domain" description="6-phospho-N-acetylmuramidase C-terminal" evidence="1">
    <location>
        <begin position="248"/>
        <end position="359"/>
    </location>
</feature>
<evidence type="ECO:0000259" key="1">
    <source>
        <dbReference type="Pfam" id="PF05913"/>
    </source>
</evidence>
<evidence type="ECO:0000259" key="2">
    <source>
        <dbReference type="Pfam" id="PF19200"/>
    </source>
</evidence>
<reference evidence="4" key="3">
    <citation type="submission" date="2020-01" db="EMBL/GenBank/DDBJ databases">
        <authorList>
            <person name="Cousin F.J."/>
            <person name="Le Guellec R."/>
            <person name="Cretenet M."/>
        </authorList>
    </citation>
    <scope>NUCLEOTIDE SEQUENCE</scope>
    <source>
        <strain evidence="4">UCMA 15228</strain>
    </source>
</reference>
<reference evidence="3" key="2">
    <citation type="submission" date="2019-01" db="EMBL/GenBank/DDBJ databases">
        <title>Oenococcus sicerae UCMA17102.</title>
        <authorList>
            <person name="Cousin F.J."/>
            <person name="Le Guellec R."/>
            <person name="Cretenet M."/>
        </authorList>
    </citation>
    <scope>NUCLEOTIDE SEQUENCE</scope>
    <source>
        <strain evidence="3">UCMA17102</strain>
    </source>
</reference>
<dbReference type="PANTHER" id="PTHR38435">
    <property type="match status" value="1"/>
</dbReference>
<dbReference type="SUPFAM" id="SSF51445">
    <property type="entry name" value="(Trans)glycosidases"/>
    <property type="match status" value="1"/>
</dbReference>
<keyword evidence="5" id="KW-1185">Reference proteome</keyword>
<accession>A0AAJ1RC46</accession>
<dbReference type="RefSeq" id="WP_128686559.1">
    <property type="nucleotide sequence ID" value="NZ_CP029684.2"/>
</dbReference>
<feature type="domain" description="6-phospho-N-acetylmuramidase N-terminal" evidence="2">
    <location>
        <begin position="4"/>
        <end position="238"/>
    </location>
</feature>
<sequence length="365" mass="40904">MGKLGISIYPDKMAFSQIEQYMRMAAKYHFSEVFTSLLQVKGSQKDVINTFKPFASLAKELHFDVIIDLNPALFQQLDISFDDLSFFNQLGVAAVRLDQAFSGIEEAIMTNNPYGIKIELNMSAASRHVETIKAFGANLSNLTASHNFYPQRYTGLETDFFKKATKIFTSLGLTTAAFINSQAAEIGPWPLEEGMPTLEIHRDLPIETQVTHFRLLGGIDNLLISNAVADENELKAAAEAFFSPFPIFHVDLANDSSDLEKEILFKNSHFYRGDLSGYMIRSTQTRVKYQHEDIPAHDTDLIQTGDVLIENSLYGQYKGETQIALKPMKNSGRTNVVAKITTQDKFLLPCLKPWAGFLMKSSLDS</sequence>
<dbReference type="Pfam" id="PF05913">
    <property type="entry name" value="MupG_C"/>
    <property type="match status" value="1"/>
</dbReference>
<gene>
    <name evidence="4" type="ORF">DLJ48_05870</name>
    <name evidence="3" type="ORF">EVC35_08655</name>
</gene>
<dbReference type="InterPro" id="IPR029000">
    <property type="entry name" value="Cyclophilin-like_dom_sf"/>
</dbReference>
<dbReference type="PANTHER" id="PTHR38435:SF1">
    <property type="entry name" value="DUF871 DOMAIN-CONTAINING PROTEIN"/>
    <property type="match status" value="1"/>
</dbReference>
<dbReference type="Proteomes" id="UP001167919">
    <property type="component" value="Unassembled WGS sequence"/>
</dbReference>
<dbReference type="Gene3D" id="3.20.20.70">
    <property type="entry name" value="Aldolase class I"/>
    <property type="match status" value="1"/>
</dbReference>
<dbReference type="InterPro" id="IPR043797">
    <property type="entry name" value="MupG_N"/>
</dbReference>
<dbReference type="AlphaFoldDB" id="A0AAJ1RC46"/>
<dbReference type="Gene3D" id="2.40.100.10">
    <property type="entry name" value="Cyclophilin-like"/>
    <property type="match status" value="1"/>
</dbReference>
<dbReference type="EMBL" id="SDWY01000005">
    <property type="protein sequence ID" value="MDN6901055.1"/>
    <property type="molecule type" value="Genomic_DNA"/>
</dbReference>
<dbReference type="InterPro" id="IPR008589">
    <property type="entry name" value="MupG"/>
</dbReference>
<reference evidence="4 5" key="1">
    <citation type="journal article" date="2019" name="Syst. Appl. Microbiol.">
        <title>Oenococcus sicerae sp. nov., isolated from French cider.</title>
        <authorList>
            <person name="Cousin F.J."/>
            <person name="Le Guellec R."/>
            <person name="Chagnot C."/>
            <person name="Goux D."/>
            <person name="Dalmasso M."/>
            <person name="Laplace J.M."/>
            <person name="Cretenet M."/>
        </authorList>
    </citation>
    <scope>NUCLEOTIDE SEQUENCE [LARGE SCALE GENOMIC DNA]</scope>
    <source>
        <strain evidence="4 5">UCMA 15228</strain>
    </source>
</reference>
<dbReference type="InterPro" id="IPR043894">
    <property type="entry name" value="MupG_C"/>
</dbReference>
<dbReference type="Pfam" id="PF19200">
    <property type="entry name" value="MupG_N"/>
    <property type="match status" value="1"/>
</dbReference>